<evidence type="ECO:0000256" key="8">
    <source>
        <dbReference type="ARBA" id="ARBA00066694"/>
    </source>
</evidence>
<dbReference type="InterPro" id="IPR037069">
    <property type="entry name" value="AcylCoA_DH/ox_N_sf"/>
</dbReference>
<dbReference type="Pfam" id="PF00441">
    <property type="entry name" value="Acyl-CoA_dh_1"/>
    <property type="match status" value="1"/>
</dbReference>
<evidence type="ECO:0000256" key="7">
    <source>
        <dbReference type="ARBA" id="ARBA00058683"/>
    </source>
</evidence>
<dbReference type="Pfam" id="PF12806">
    <property type="entry name" value="Acyl-CoA_dh_C"/>
    <property type="match status" value="1"/>
</dbReference>
<dbReference type="InterPro" id="IPR009100">
    <property type="entry name" value="AcylCoA_DH/oxidase_NM_dom_sf"/>
</dbReference>
<evidence type="ECO:0000256" key="2">
    <source>
        <dbReference type="ARBA" id="ARBA00009347"/>
    </source>
</evidence>
<dbReference type="InterPro" id="IPR052166">
    <property type="entry name" value="Diverse_Acyl-CoA_DH"/>
</dbReference>
<keyword evidence="5 10" id="KW-0560">Oxidoreductase</keyword>
<comment type="caution">
    <text evidence="15">The sequence shown here is derived from an EMBL/GenBank/DDBJ whole genome shotgun (WGS) entry which is preliminary data.</text>
</comment>
<evidence type="ECO:0000256" key="6">
    <source>
        <dbReference type="ARBA" id="ARBA00051388"/>
    </source>
</evidence>
<dbReference type="Pfam" id="PF02770">
    <property type="entry name" value="Acyl-CoA_dh_M"/>
    <property type="match status" value="1"/>
</dbReference>
<dbReference type="InterPro" id="IPR013786">
    <property type="entry name" value="AcylCoA_DH/ox_N"/>
</dbReference>
<dbReference type="InterPro" id="IPR025878">
    <property type="entry name" value="Acyl-CoA_dh-like_C_dom"/>
</dbReference>
<dbReference type="Gene3D" id="1.10.540.10">
    <property type="entry name" value="Acyl-CoA dehydrogenase/oxidase, N-terminal domain"/>
    <property type="match status" value="1"/>
</dbReference>
<comment type="catalytic activity">
    <reaction evidence="6">
        <text>3-(methylsulfanyl)propanoyl-CoA + oxidized [electron-transfer flavoprotein] + H(+) = 3-(methylsulfanyl)acryloyl-CoA + reduced [electron-transfer flavoprotein]</text>
        <dbReference type="Rhea" id="RHEA:52612"/>
        <dbReference type="Rhea" id="RHEA-COMP:10685"/>
        <dbReference type="Rhea" id="RHEA-COMP:10686"/>
        <dbReference type="ChEBI" id="CHEBI:15378"/>
        <dbReference type="ChEBI" id="CHEBI:57692"/>
        <dbReference type="ChEBI" id="CHEBI:58307"/>
        <dbReference type="ChEBI" id="CHEBI:82815"/>
        <dbReference type="ChEBI" id="CHEBI:84994"/>
        <dbReference type="EC" id="1.3.99.41"/>
    </reaction>
    <physiologicalReaction direction="left-to-right" evidence="6">
        <dbReference type="Rhea" id="RHEA:52613"/>
    </physiologicalReaction>
</comment>
<dbReference type="InterPro" id="IPR006091">
    <property type="entry name" value="Acyl-CoA_Oxase/DH_mid-dom"/>
</dbReference>
<evidence type="ECO:0000256" key="5">
    <source>
        <dbReference type="ARBA" id="ARBA00023002"/>
    </source>
</evidence>
<dbReference type="Gene3D" id="2.40.110.10">
    <property type="entry name" value="Butyryl-CoA Dehydrogenase, subunit A, domain 2"/>
    <property type="match status" value="1"/>
</dbReference>
<dbReference type="GO" id="GO:0016627">
    <property type="term" value="F:oxidoreductase activity, acting on the CH-CH group of donors"/>
    <property type="evidence" value="ECO:0007669"/>
    <property type="project" value="InterPro"/>
</dbReference>
<feature type="domain" description="Acetyl-CoA dehydrogenase-like C-terminal" evidence="14">
    <location>
        <begin position="471"/>
        <end position="584"/>
    </location>
</feature>
<dbReference type="SUPFAM" id="SSF47203">
    <property type="entry name" value="Acyl-CoA dehydrogenase C-terminal domain-like"/>
    <property type="match status" value="1"/>
</dbReference>
<reference evidence="15" key="2">
    <citation type="journal article" date="2018" name="ISME J.">
        <title>A dynamic microbial community with high functional redundancy inhabits the cold, oxic subseafloor aquifer.</title>
        <authorList>
            <person name="Tully B.J."/>
            <person name="Wheat C.G."/>
            <person name="Glazer B.T."/>
            <person name="Huber J.A."/>
        </authorList>
    </citation>
    <scope>NUCLEOTIDE SEQUENCE</scope>
    <source>
        <strain evidence="15">NORP83</strain>
    </source>
</reference>
<keyword evidence="3 10" id="KW-0285">Flavoprotein</keyword>
<evidence type="ECO:0000259" key="11">
    <source>
        <dbReference type="Pfam" id="PF00441"/>
    </source>
</evidence>
<protein>
    <recommendedName>
        <fullName evidence="9">3-methylmercaptopropionyl-CoA dehydrogenase</fullName>
        <ecNumber evidence="8">1.3.99.41</ecNumber>
    </recommendedName>
</protein>
<dbReference type="EC" id="1.3.99.41" evidence="8"/>
<dbReference type="Gene3D" id="1.20.140.10">
    <property type="entry name" value="Butyryl-CoA Dehydrogenase, subunit A, domain 3"/>
    <property type="match status" value="1"/>
</dbReference>
<comment type="similarity">
    <text evidence="2 10">Belongs to the acyl-CoA dehydrogenase family.</text>
</comment>
<name>A0A2A4Z966_9PROT</name>
<dbReference type="InterPro" id="IPR046373">
    <property type="entry name" value="Acyl-CoA_Oxase/DH_mid-dom_sf"/>
</dbReference>
<feature type="domain" description="Acyl-CoA dehydrogenase/oxidase C-terminal" evidence="11">
    <location>
        <begin position="284"/>
        <end position="449"/>
    </location>
</feature>
<gene>
    <name evidence="15" type="ORF">COB13_02165</name>
</gene>
<evidence type="ECO:0000256" key="1">
    <source>
        <dbReference type="ARBA" id="ARBA00001974"/>
    </source>
</evidence>
<organism evidence="15">
    <name type="scientific">OCS116 cluster bacterium</name>
    <dbReference type="NCBI Taxonomy" id="2030921"/>
    <lineage>
        <taxon>Bacteria</taxon>
        <taxon>Pseudomonadati</taxon>
        <taxon>Pseudomonadota</taxon>
        <taxon>Alphaproteobacteria</taxon>
        <taxon>OCS116 cluster</taxon>
    </lineage>
</organism>
<accession>A0A2A4Z966</accession>
<dbReference type="InterPro" id="IPR009075">
    <property type="entry name" value="AcylCo_DH/oxidase_C"/>
</dbReference>
<dbReference type="GO" id="GO:0050660">
    <property type="term" value="F:flavin adenine dinucleotide binding"/>
    <property type="evidence" value="ECO:0007669"/>
    <property type="project" value="InterPro"/>
</dbReference>
<evidence type="ECO:0000259" key="14">
    <source>
        <dbReference type="Pfam" id="PF12806"/>
    </source>
</evidence>
<dbReference type="EMBL" id="NVUS01000002">
    <property type="protein sequence ID" value="PCJ03451.1"/>
    <property type="molecule type" value="Genomic_DNA"/>
</dbReference>
<evidence type="ECO:0000259" key="12">
    <source>
        <dbReference type="Pfam" id="PF02770"/>
    </source>
</evidence>
<dbReference type="PANTHER" id="PTHR42803">
    <property type="entry name" value="ACYL-COA DEHYDROGENASE"/>
    <property type="match status" value="1"/>
</dbReference>
<dbReference type="AlphaFoldDB" id="A0A2A4Z966"/>
<feature type="domain" description="Acyl-CoA oxidase/dehydrogenase middle" evidence="12">
    <location>
        <begin position="166"/>
        <end position="273"/>
    </location>
</feature>
<dbReference type="FunFam" id="2.40.110.10:FF:000031">
    <property type="entry name" value="Acyl-CoA dehydrogenase, putative"/>
    <property type="match status" value="1"/>
</dbReference>
<comment type="function">
    <text evidence="7">Involved in the assimilation of dimethylsulphoniopropionate (DMSP), an important compound in the fixation of carbon in marine phytoplankton, by mediating the conversion of 3-(methylthio)propanoyl-CoA (MMPA-CoA) to 3-(methylthio)acryloyl-CoA (MTA-CoA).</text>
</comment>
<evidence type="ECO:0000256" key="10">
    <source>
        <dbReference type="RuleBase" id="RU362125"/>
    </source>
</evidence>
<dbReference type="Pfam" id="PF02771">
    <property type="entry name" value="Acyl-CoA_dh_N"/>
    <property type="match status" value="1"/>
</dbReference>
<proteinExistence type="inferred from homology"/>
<reference key="1">
    <citation type="submission" date="2017-08" db="EMBL/GenBank/DDBJ databases">
        <title>A dynamic microbial community with high functional redundancy inhabits the cold, oxic subseafloor aquifer.</title>
        <authorList>
            <person name="Tully B.J."/>
            <person name="Wheat C.G."/>
            <person name="Glazer B.T."/>
            <person name="Huber J.A."/>
        </authorList>
    </citation>
    <scope>NUCLEOTIDE SEQUENCE [LARGE SCALE GENOMIC DNA]</scope>
</reference>
<comment type="cofactor">
    <cofactor evidence="1 10">
        <name>FAD</name>
        <dbReference type="ChEBI" id="CHEBI:57692"/>
    </cofactor>
</comment>
<evidence type="ECO:0000259" key="13">
    <source>
        <dbReference type="Pfam" id="PF02771"/>
    </source>
</evidence>
<evidence type="ECO:0000256" key="4">
    <source>
        <dbReference type="ARBA" id="ARBA00022827"/>
    </source>
</evidence>
<dbReference type="InterPro" id="IPR036250">
    <property type="entry name" value="AcylCo_DH-like_C"/>
</dbReference>
<dbReference type="SUPFAM" id="SSF56645">
    <property type="entry name" value="Acyl-CoA dehydrogenase NM domain-like"/>
    <property type="match status" value="1"/>
</dbReference>
<evidence type="ECO:0000256" key="9">
    <source>
        <dbReference type="ARBA" id="ARBA00069043"/>
    </source>
</evidence>
<sequence length="591" mass="63913">MTYKAPIDDIKFTLDYMTEFTTRVKADEFAELSPDLVDAVLLEAAKFAENEIAPLNRIGDVEGATLVKHDNAFNEVKTATGWGKTYRDWCEAGWASLPHSVEHGGQGLPTVLGVATTEMWNAASMAFGIGPVLTQGAADTIENLGTDQQKRIYLEQIISGNWSATMNLTEPDVGSDLGMLACKAVRDGDDFKLHGTKIFITYGEHDVAENIIHLVLARVEDAPKGVKGLSLFIVPKYLVNDDGSLGARNHVEAIGLEEKLGIHGSPTCTMAFEGATAYLIGEENKGINGMFMLMNNARLMVATQGVSIGDRAYQHAINYANERTQGKRPDTPKGKMTLIKNHPDIKNMLLKQRCYTLASRALCYQTALSLDLSKMLDGDEAKMAALDADFLTPIAKGYATDMGTESASLGVQIHGGMGFIEEAGAAQHYRDARIAAIYEGTNGIQAMDLVGRKLNMDNGTTALRFVDMAMATADDLMHSDQAFGKTAYRLKDAAEAAKEATMWLLAAKDEDADLPLAAATNYLRLMGLLLGAHYIAKGALACVGKASNAAEYMILARFFAENLLPEVMALNKIIIDGSEVLLAAPDDMFTL</sequence>
<evidence type="ECO:0000313" key="15">
    <source>
        <dbReference type="EMBL" id="PCJ03451.1"/>
    </source>
</evidence>
<evidence type="ECO:0000256" key="3">
    <source>
        <dbReference type="ARBA" id="ARBA00022630"/>
    </source>
</evidence>
<feature type="domain" description="Acyl-CoA dehydrogenase/oxidase N-terminal" evidence="13">
    <location>
        <begin position="43"/>
        <end position="160"/>
    </location>
</feature>
<keyword evidence="4 10" id="KW-0274">FAD</keyword>
<dbReference type="PANTHER" id="PTHR42803:SF1">
    <property type="entry name" value="BROAD-SPECIFICITY LINEAR ACYL-COA DEHYDROGENASE FADE5"/>
    <property type="match status" value="1"/>
</dbReference>